<accession>A0A392VWK6</accession>
<reference evidence="1 2" key="1">
    <citation type="journal article" date="2018" name="Front. Plant Sci.">
        <title>Red Clover (Trifolium pratense) and Zigzag Clover (T. medium) - A Picture of Genomic Similarities and Differences.</title>
        <authorList>
            <person name="Dluhosova J."/>
            <person name="Istvanek J."/>
            <person name="Nedelnik J."/>
            <person name="Repkova J."/>
        </authorList>
    </citation>
    <scope>NUCLEOTIDE SEQUENCE [LARGE SCALE GENOMIC DNA]</scope>
    <source>
        <strain evidence="2">cv. 10/8</strain>
        <tissue evidence="1">Leaf</tissue>
    </source>
</reference>
<feature type="non-terminal residue" evidence="1">
    <location>
        <position position="31"/>
    </location>
</feature>
<evidence type="ECO:0000313" key="1">
    <source>
        <dbReference type="EMBL" id="MCI91852.1"/>
    </source>
</evidence>
<evidence type="ECO:0000313" key="2">
    <source>
        <dbReference type="Proteomes" id="UP000265520"/>
    </source>
</evidence>
<comment type="caution">
    <text evidence="1">The sequence shown here is derived from an EMBL/GenBank/DDBJ whole genome shotgun (WGS) entry which is preliminary data.</text>
</comment>
<dbReference type="AlphaFoldDB" id="A0A392VWK6"/>
<protein>
    <submittedName>
        <fullName evidence="1">Uncharacterized protein</fullName>
    </submittedName>
</protein>
<dbReference type="Proteomes" id="UP000265520">
    <property type="component" value="Unassembled WGS sequence"/>
</dbReference>
<dbReference type="EMBL" id="LXQA011283804">
    <property type="protein sequence ID" value="MCI91852.1"/>
    <property type="molecule type" value="Genomic_DNA"/>
</dbReference>
<organism evidence="1 2">
    <name type="scientific">Trifolium medium</name>
    <dbReference type="NCBI Taxonomy" id="97028"/>
    <lineage>
        <taxon>Eukaryota</taxon>
        <taxon>Viridiplantae</taxon>
        <taxon>Streptophyta</taxon>
        <taxon>Embryophyta</taxon>
        <taxon>Tracheophyta</taxon>
        <taxon>Spermatophyta</taxon>
        <taxon>Magnoliopsida</taxon>
        <taxon>eudicotyledons</taxon>
        <taxon>Gunneridae</taxon>
        <taxon>Pentapetalae</taxon>
        <taxon>rosids</taxon>
        <taxon>fabids</taxon>
        <taxon>Fabales</taxon>
        <taxon>Fabaceae</taxon>
        <taxon>Papilionoideae</taxon>
        <taxon>50 kb inversion clade</taxon>
        <taxon>NPAAA clade</taxon>
        <taxon>Hologalegina</taxon>
        <taxon>IRL clade</taxon>
        <taxon>Trifolieae</taxon>
        <taxon>Trifolium</taxon>
    </lineage>
</organism>
<keyword evidence="2" id="KW-1185">Reference proteome</keyword>
<sequence>MSSTMVYTPKAVGVITEAIPWGSGPTQSSLG</sequence>
<name>A0A392VWK6_9FABA</name>
<proteinExistence type="predicted"/>